<dbReference type="InterPro" id="IPR037026">
    <property type="entry name" value="Vgr_OB-fold_dom_sf"/>
</dbReference>
<keyword evidence="3" id="KW-0964">Secreted</keyword>
<dbReference type="PANTHER" id="PTHR32305">
    <property type="match status" value="1"/>
</dbReference>
<dbReference type="Proteomes" id="UP000305202">
    <property type="component" value="Unassembled WGS sequence"/>
</dbReference>
<evidence type="ECO:0000256" key="3">
    <source>
        <dbReference type="ARBA" id="ARBA00022525"/>
    </source>
</evidence>
<dbReference type="Gene3D" id="2.30.110.50">
    <property type="match status" value="1"/>
</dbReference>
<evidence type="ECO:0000256" key="2">
    <source>
        <dbReference type="ARBA" id="ARBA00005558"/>
    </source>
</evidence>
<evidence type="ECO:0000256" key="1">
    <source>
        <dbReference type="ARBA" id="ARBA00004613"/>
    </source>
</evidence>
<accession>A0ABY2SJS3</accession>
<keyword evidence="8" id="KW-1185">Reference proteome</keyword>
<feature type="domain" description="Gp5/Type VI secretion system Vgr C-terminal trimerisation" evidence="6">
    <location>
        <begin position="477"/>
        <end position="536"/>
    </location>
</feature>
<dbReference type="NCBIfam" id="TIGR03361">
    <property type="entry name" value="VI_Rhs_Vgr"/>
    <property type="match status" value="1"/>
</dbReference>
<gene>
    <name evidence="7" type="primary">tssI</name>
    <name evidence="7" type="ORF">FCN80_18565</name>
</gene>
<dbReference type="SUPFAM" id="SSF69279">
    <property type="entry name" value="Phage tail proteins"/>
    <property type="match status" value="2"/>
</dbReference>
<dbReference type="InterPro" id="IPR017847">
    <property type="entry name" value="T6SS_RhsGE_Vgr_subset"/>
</dbReference>
<proteinExistence type="inferred from homology"/>
<dbReference type="RefSeq" id="WP_136991657.1">
    <property type="nucleotide sequence ID" value="NZ_SZPQ01000030.1"/>
</dbReference>
<dbReference type="PANTHER" id="PTHR32305:SF15">
    <property type="entry name" value="PROTEIN RHSA-RELATED"/>
    <property type="match status" value="1"/>
</dbReference>
<name>A0ABY2SJS3_9HYPH</name>
<dbReference type="NCBIfam" id="TIGR01646">
    <property type="entry name" value="vgr_GE"/>
    <property type="match status" value="1"/>
</dbReference>
<comment type="subcellular location">
    <subcellularLocation>
        <location evidence="1">Secreted</location>
    </subcellularLocation>
</comment>
<evidence type="ECO:0000313" key="8">
    <source>
        <dbReference type="Proteomes" id="UP000305202"/>
    </source>
</evidence>
<organism evidence="7 8">
    <name type="scientific">Martelella alba</name>
    <dbReference type="NCBI Taxonomy" id="2590451"/>
    <lineage>
        <taxon>Bacteria</taxon>
        <taxon>Pseudomonadati</taxon>
        <taxon>Pseudomonadota</taxon>
        <taxon>Alphaproteobacteria</taxon>
        <taxon>Hyphomicrobiales</taxon>
        <taxon>Aurantimonadaceae</taxon>
        <taxon>Martelella</taxon>
    </lineage>
</organism>
<dbReference type="InterPro" id="IPR050708">
    <property type="entry name" value="T6SS_VgrG/RHS"/>
</dbReference>
<evidence type="ECO:0000256" key="4">
    <source>
        <dbReference type="SAM" id="MobiDB-lite"/>
    </source>
</evidence>
<sequence length="820" mass="91575">MENKNSHRITINNNFDARFIFLRLEGSEELSALFHFTVECLSERPDHDLAAFPGQEMALEIQLESGGRRYLQGLVATAEYAGRHGCRERYHRYRFSIRPALWRLALNQDCRIWQGRTLPEIVTSLLNEHHIRYENTLTHDYRPCDYCVQYQESAFDFISRLMEHEGIYYYFRHAADGHVMVLCDAPENHRPVDGYENIRFQQPGFGLADLREGIQVWSATHAVTADLCILDDYDFRRPRARLLEAGPRPASPPARMAEIFHWPGGHHDNHHGRFLARIRQERLAANQQKITGLTTARGMSPGHTFSLADGPIPTAECGYLVLGMRYRLSDPRFCDEDADTRQTDNARAEFSADFEAMPCERPWRPARKTPWPKTQGPQTAEVTGPPGKTIWTDKYGRVKLKFRWDRHGSGDDTGACWVRVSSGWAGWKYGSIQVPRVGEEVIVDFINGDPDRPIITGRVYNEDAQPPWALPEHAARMGFMSRSGEGGPENASYLFLEDAAGREMFAMHAERDMRLSVENDYRGAIEGNLTQTIAGQSDYAHLGPCTILKAAPDRQTFRQGKTSVVTAGGRADIIHGGDYRQVAGDIERAASGTLNCHAGKTLSQRAGRDLMFDAGKRIIYGDHLAADDPQAQSGNTALRRYRTDNALGSGRGPRPTSLRPIRILYIRTRSVQVAGDAILRVARNMKQHIGGDARRTIKGESREHIGGDLTIRSDADVALQSGGETRLTADKLVCKIEGVAETRAATRLTVAGTSETVDGMAIAVAQTALHTRNLMMSNHVVDMTNAGMRMETVGVNIAQGQLDIRTTLLSLHTSALTIFI</sequence>
<dbReference type="Pfam" id="PF05954">
    <property type="entry name" value="Phage_GPD"/>
    <property type="match status" value="1"/>
</dbReference>
<dbReference type="InterPro" id="IPR006533">
    <property type="entry name" value="T6SS_Vgr_RhsGE"/>
</dbReference>
<dbReference type="Gene3D" id="3.55.50.10">
    <property type="entry name" value="Baseplate protein-like domains"/>
    <property type="match status" value="1"/>
</dbReference>
<evidence type="ECO:0000313" key="7">
    <source>
        <dbReference type="EMBL" id="TKI04342.1"/>
    </source>
</evidence>
<dbReference type="Gene3D" id="2.40.50.230">
    <property type="entry name" value="Gp5 N-terminal domain"/>
    <property type="match status" value="1"/>
</dbReference>
<dbReference type="SUPFAM" id="SSF69349">
    <property type="entry name" value="Phage fibre proteins"/>
    <property type="match status" value="2"/>
</dbReference>
<dbReference type="InterPro" id="IPR054030">
    <property type="entry name" value="Gp5_Vgr_C"/>
</dbReference>
<dbReference type="EMBL" id="SZPQ01000030">
    <property type="protein sequence ID" value="TKI04342.1"/>
    <property type="molecule type" value="Genomic_DNA"/>
</dbReference>
<dbReference type="Gene3D" id="4.10.220.110">
    <property type="match status" value="1"/>
</dbReference>
<dbReference type="InterPro" id="IPR006531">
    <property type="entry name" value="Gp5/Vgr_OB"/>
</dbReference>
<comment type="caution">
    <text evidence="7">The sequence shown here is derived from an EMBL/GenBank/DDBJ whole genome shotgun (WGS) entry which is preliminary data.</text>
</comment>
<dbReference type="Pfam" id="PF22178">
    <property type="entry name" value="Gp5_trimer_C"/>
    <property type="match status" value="1"/>
</dbReference>
<dbReference type="Pfam" id="PF04717">
    <property type="entry name" value="Phage_base_V"/>
    <property type="match status" value="1"/>
</dbReference>
<evidence type="ECO:0000259" key="6">
    <source>
        <dbReference type="Pfam" id="PF22178"/>
    </source>
</evidence>
<feature type="region of interest" description="Disordered" evidence="4">
    <location>
        <begin position="362"/>
        <end position="388"/>
    </location>
</feature>
<feature type="domain" description="Gp5/Type VI secretion system Vgr protein OB-fold" evidence="5">
    <location>
        <begin position="393"/>
        <end position="460"/>
    </location>
</feature>
<evidence type="ECO:0000259" key="5">
    <source>
        <dbReference type="Pfam" id="PF04717"/>
    </source>
</evidence>
<protein>
    <submittedName>
        <fullName evidence="7">Type VI secretion system tip protein VgrG</fullName>
    </submittedName>
</protein>
<comment type="similarity">
    <text evidence="2">Belongs to the VgrG protein family.</text>
</comment>
<reference evidence="7 8" key="1">
    <citation type="submission" date="2019-04" db="EMBL/GenBank/DDBJ databases">
        <authorList>
            <person name="Li M."/>
            <person name="Gao C."/>
        </authorList>
    </citation>
    <scope>NUCLEOTIDE SEQUENCE [LARGE SCALE GENOMIC DNA]</scope>
    <source>
        <strain evidence="7 8">BGMRC 2031</strain>
    </source>
</reference>
<dbReference type="SUPFAM" id="SSF69255">
    <property type="entry name" value="gp5 N-terminal domain-like"/>
    <property type="match status" value="1"/>
</dbReference>